<reference evidence="12 13" key="1">
    <citation type="submission" date="2022-12" db="EMBL/GenBank/DDBJ databases">
        <title>Genomic features and morphological characterization of a novel Knufia sp. strain isolated from spacecraft assembly facility.</title>
        <authorList>
            <person name="Teixeira M."/>
            <person name="Chander A.M."/>
            <person name="Stajich J.E."/>
            <person name="Venkateswaran K."/>
        </authorList>
    </citation>
    <scope>NUCLEOTIDE SEQUENCE [LARGE SCALE GENOMIC DNA]</scope>
    <source>
        <strain evidence="12 13">FJI-L2-BK-P2</strain>
    </source>
</reference>
<dbReference type="GO" id="GO:0070847">
    <property type="term" value="C:core mediator complex"/>
    <property type="evidence" value="ECO:0007669"/>
    <property type="project" value="TreeGrafter"/>
</dbReference>
<dbReference type="GO" id="GO:0006357">
    <property type="term" value="P:regulation of transcription by RNA polymerase II"/>
    <property type="evidence" value="ECO:0007669"/>
    <property type="project" value="InterPro"/>
</dbReference>
<dbReference type="Proteomes" id="UP001316803">
    <property type="component" value="Unassembled WGS sequence"/>
</dbReference>
<dbReference type="PANTHER" id="PTHR21428:SF11">
    <property type="entry name" value="MEDIATOR OF RNA POLYMERASE II TRANSCRIPTION SUBUNIT 7"/>
    <property type="match status" value="1"/>
</dbReference>
<evidence type="ECO:0000256" key="6">
    <source>
        <dbReference type="ARBA" id="ARBA00023159"/>
    </source>
</evidence>
<organism evidence="12 13">
    <name type="scientific">Knufia fluminis</name>
    <dbReference type="NCBI Taxonomy" id="191047"/>
    <lineage>
        <taxon>Eukaryota</taxon>
        <taxon>Fungi</taxon>
        <taxon>Dikarya</taxon>
        <taxon>Ascomycota</taxon>
        <taxon>Pezizomycotina</taxon>
        <taxon>Eurotiomycetes</taxon>
        <taxon>Chaetothyriomycetidae</taxon>
        <taxon>Chaetothyriales</taxon>
        <taxon>Trichomeriaceae</taxon>
        <taxon>Knufia</taxon>
    </lineage>
</organism>
<evidence type="ECO:0000256" key="8">
    <source>
        <dbReference type="ARBA" id="ARBA00023242"/>
    </source>
</evidence>
<comment type="caution">
    <text evidence="12">The sequence shown here is derived from an EMBL/GenBank/DDBJ whole genome shotgun (WGS) entry which is preliminary data.</text>
</comment>
<keyword evidence="8 10" id="KW-0539">Nucleus</keyword>
<sequence>MAQQPVDLFYEQLSAPYPPPPPLWKHFTTTNLDRLKDLKSQPAFDDTEPASLPYELRVLRPPPPPRNADSYTTFQTQHAIPPAPTLPPEHEELLFDPTTLTSATGTARPHAKLLWQLIKSLNLNFLELYTVMADNPADWEEKVRDIGMLLENINAVLNLLRPHQAREGVKTMLLNRLEAGREEMERCDKMNTQVEQFLRDVADEEKMDGREERADGVTNGVNGVNGVHKQEEAGTMADMGQERRNWDMLDGLDGD</sequence>
<proteinExistence type="inferred from homology"/>
<keyword evidence="5 10" id="KW-0805">Transcription regulation</keyword>
<evidence type="ECO:0000256" key="7">
    <source>
        <dbReference type="ARBA" id="ARBA00023163"/>
    </source>
</evidence>
<evidence type="ECO:0000256" key="3">
    <source>
        <dbReference type="ARBA" id="ARBA00011837"/>
    </source>
</evidence>
<evidence type="ECO:0000256" key="4">
    <source>
        <dbReference type="ARBA" id="ARBA00020631"/>
    </source>
</evidence>
<name>A0AAN8EBQ2_9EURO</name>
<dbReference type="Pfam" id="PF05983">
    <property type="entry name" value="Med7"/>
    <property type="match status" value="1"/>
</dbReference>
<keyword evidence="13" id="KW-1185">Reference proteome</keyword>
<feature type="region of interest" description="Disordered" evidence="11">
    <location>
        <begin position="206"/>
        <end position="255"/>
    </location>
</feature>
<keyword evidence="6 10" id="KW-0010">Activator</keyword>
<evidence type="ECO:0000256" key="10">
    <source>
        <dbReference type="RuleBase" id="RU364060"/>
    </source>
</evidence>
<dbReference type="GO" id="GO:0003712">
    <property type="term" value="F:transcription coregulator activity"/>
    <property type="evidence" value="ECO:0007669"/>
    <property type="project" value="InterPro"/>
</dbReference>
<dbReference type="Gene3D" id="6.10.140.200">
    <property type="match status" value="1"/>
</dbReference>
<gene>
    <name evidence="12" type="primary">MED7</name>
    <name evidence="12" type="ORF">OHC33_008744</name>
</gene>
<feature type="compositionally biased region" description="Low complexity" evidence="11">
    <location>
        <begin position="216"/>
        <end position="227"/>
    </location>
</feature>
<dbReference type="Gene3D" id="6.10.140.1520">
    <property type="match status" value="1"/>
</dbReference>
<evidence type="ECO:0000256" key="11">
    <source>
        <dbReference type="SAM" id="MobiDB-lite"/>
    </source>
</evidence>
<dbReference type="InterPro" id="IPR044888">
    <property type="entry name" value="Mediatior_Med7_sf"/>
</dbReference>
<comment type="function">
    <text evidence="9">Component of the Mediator complex, a coactivator involved in the regulated transcription of nearly all RNA polymerase II-dependent genes. Mediator functions as a bridge to convey information from gene-specific regulatory proteins to the basal RNA polymerase II transcription machinery. Mediator is recruited to promoters by direct interactions with regulatory proteins and serves as a scaffold for the assembly of a functional preinitiation complex with RNA polymerase II and the general transcription factors.</text>
</comment>
<dbReference type="PANTHER" id="PTHR21428">
    <property type="entry name" value="MEDIATOR OF RNA POLYMERASE II TRANSCRIPTION SUBUNIT 7"/>
    <property type="match status" value="1"/>
</dbReference>
<evidence type="ECO:0000256" key="5">
    <source>
        <dbReference type="ARBA" id="ARBA00023015"/>
    </source>
</evidence>
<accession>A0AAN8EBQ2</accession>
<protein>
    <recommendedName>
        <fullName evidence="4 10">Mediator of RNA polymerase II transcription subunit 7</fullName>
    </recommendedName>
</protein>
<comment type="subcellular location">
    <subcellularLocation>
        <location evidence="1 10">Nucleus</location>
    </subcellularLocation>
</comment>
<dbReference type="AlphaFoldDB" id="A0AAN8EBQ2"/>
<evidence type="ECO:0000256" key="1">
    <source>
        <dbReference type="ARBA" id="ARBA00004123"/>
    </source>
</evidence>
<dbReference type="InterPro" id="IPR037212">
    <property type="entry name" value="Med7/Med21-like"/>
</dbReference>
<evidence type="ECO:0000313" key="13">
    <source>
        <dbReference type="Proteomes" id="UP001316803"/>
    </source>
</evidence>
<dbReference type="SUPFAM" id="SSF140718">
    <property type="entry name" value="Mediator hinge subcomplex-like"/>
    <property type="match status" value="1"/>
</dbReference>
<dbReference type="InterPro" id="IPR009244">
    <property type="entry name" value="Mediatior_Med7"/>
</dbReference>
<evidence type="ECO:0000256" key="2">
    <source>
        <dbReference type="ARBA" id="ARBA00009994"/>
    </source>
</evidence>
<keyword evidence="7 10" id="KW-0804">Transcription</keyword>
<dbReference type="EMBL" id="JAKLMC020000028">
    <property type="protein sequence ID" value="KAK5950275.1"/>
    <property type="molecule type" value="Genomic_DNA"/>
</dbReference>
<evidence type="ECO:0000313" key="12">
    <source>
        <dbReference type="EMBL" id="KAK5950275.1"/>
    </source>
</evidence>
<dbReference type="GO" id="GO:0016592">
    <property type="term" value="C:mediator complex"/>
    <property type="evidence" value="ECO:0007669"/>
    <property type="project" value="InterPro"/>
</dbReference>
<evidence type="ECO:0000256" key="9">
    <source>
        <dbReference type="ARBA" id="ARBA00025687"/>
    </source>
</evidence>
<comment type="subunit">
    <text evidence="3 10">Component of the Mediator complex.</text>
</comment>
<comment type="similarity">
    <text evidence="2 10">Belongs to the Mediator complex subunit 7 family.</text>
</comment>